<evidence type="ECO:0000256" key="5">
    <source>
        <dbReference type="ARBA" id="ARBA00022723"/>
    </source>
</evidence>
<keyword evidence="7 10" id="KW-0067">ATP-binding</keyword>
<dbReference type="InterPro" id="IPR013815">
    <property type="entry name" value="ATP_grasp_subdomain_1"/>
</dbReference>
<keyword evidence="5" id="KW-0479">Metal-binding</keyword>
<evidence type="ECO:0000256" key="2">
    <source>
        <dbReference type="ARBA" id="ARBA00001946"/>
    </source>
</evidence>
<dbReference type="EC" id="6.3.2.3" evidence="10"/>
<evidence type="ECO:0000256" key="6">
    <source>
        <dbReference type="ARBA" id="ARBA00022741"/>
    </source>
</evidence>
<feature type="domain" description="ATP-grasp" evidence="11">
    <location>
        <begin position="126"/>
        <end position="311"/>
    </location>
</feature>
<evidence type="ECO:0000313" key="13">
    <source>
        <dbReference type="Proteomes" id="UP001569428"/>
    </source>
</evidence>
<dbReference type="EMBL" id="JBGMEK010000007">
    <property type="protein sequence ID" value="MFA0810322.1"/>
    <property type="molecule type" value="Genomic_DNA"/>
</dbReference>
<accession>A0ABV4NWA5</accession>
<dbReference type="Pfam" id="PF02955">
    <property type="entry name" value="GSH-S_ATP"/>
    <property type="match status" value="1"/>
</dbReference>
<evidence type="ECO:0000313" key="12">
    <source>
        <dbReference type="EMBL" id="MFA0810322.1"/>
    </source>
</evidence>
<dbReference type="PANTHER" id="PTHR21621">
    <property type="entry name" value="RIBOSOMAL PROTEIN S6 MODIFICATION PROTEIN"/>
    <property type="match status" value="1"/>
</dbReference>
<dbReference type="InterPro" id="IPR006284">
    <property type="entry name" value="Glut_synth_pro"/>
</dbReference>
<dbReference type="Gene3D" id="3.40.50.20">
    <property type="match status" value="1"/>
</dbReference>
<keyword evidence="8" id="KW-0460">Magnesium</keyword>
<comment type="cofactor">
    <cofactor evidence="1">
        <name>Mn(2+)</name>
        <dbReference type="ChEBI" id="CHEBI:29035"/>
    </cofactor>
</comment>
<dbReference type="InterPro" id="IPR011761">
    <property type="entry name" value="ATP-grasp"/>
</dbReference>
<evidence type="ECO:0000256" key="10">
    <source>
        <dbReference type="HAMAP-Rule" id="MF_00162"/>
    </source>
</evidence>
<keyword evidence="9" id="KW-0464">Manganese</keyword>
<dbReference type="Proteomes" id="UP001569428">
    <property type="component" value="Unassembled WGS sequence"/>
</dbReference>
<dbReference type="PROSITE" id="PS50975">
    <property type="entry name" value="ATP_GRASP"/>
    <property type="match status" value="1"/>
</dbReference>
<organism evidence="12 13">
    <name type="scientific">Microbulbifer epialgicus</name>
    <dbReference type="NCBI Taxonomy" id="393907"/>
    <lineage>
        <taxon>Bacteria</taxon>
        <taxon>Pseudomonadati</taxon>
        <taxon>Pseudomonadota</taxon>
        <taxon>Gammaproteobacteria</taxon>
        <taxon>Cellvibrionales</taxon>
        <taxon>Microbulbiferaceae</taxon>
        <taxon>Microbulbifer</taxon>
    </lineage>
</organism>
<keyword evidence="4 10" id="KW-0317">Glutathione biosynthesis</keyword>
<dbReference type="InterPro" id="IPR004218">
    <property type="entry name" value="GSHS_ATP-bd"/>
</dbReference>
<dbReference type="Gene3D" id="3.30.470.20">
    <property type="entry name" value="ATP-grasp fold, B domain"/>
    <property type="match status" value="1"/>
</dbReference>
<evidence type="ECO:0000256" key="4">
    <source>
        <dbReference type="ARBA" id="ARBA00022684"/>
    </source>
</evidence>
<dbReference type="NCBIfam" id="NF003573">
    <property type="entry name" value="PRK05246.1"/>
    <property type="match status" value="1"/>
</dbReference>
<comment type="similarity">
    <text evidence="10">Belongs to the prokaryotic GSH synthase family.</text>
</comment>
<dbReference type="InterPro" id="IPR004215">
    <property type="entry name" value="GSHS_N"/>
</dbReference>
<name>A0ABV4NWA5_9GAMM</name>
<evidence type="ECO:0000256" key="1">
    <source>
        <dbReference type="ARBA" id="ARBA00001936"/>
    </source>
</evidence>
<dbReference type="HAMAP" id="MF_00162">
    <property type="entry name" value="GSH_S"/>
    <property type="match status" value="1"/>
</dbReference>
<dbReference type="Gene3D" id="3.30.1490.20">
    <property type="entry name" value="ATP-grasp fold, A domain"/>
    <property type="match status" value="1"/>
</dbReference>
<comment type="pathway">
    <text evidence="10">Sulfur metabolism; glutathione biosynthesis; glutathione from L-cysteine and L-glutamate: step 2/2.</text>
</comment>
<dbReference type="SUPFAM" id="SSF56059">
    <property type="entry name" value="Glutathione synthetase ATP-binding domain-like"/>
    <property type="match status" value="1"/>
</dbReference>
<comment type="caution">
    <text evidence="12">The sequence shown here is derived from an EMBL/GenBank/DDBJ whole genome shotgun (WGS) entry which is preliminary data.</text>
</comment>
<reference evidence="12 13" key="1">
    <citation type="submission" date="2024-08" db="EMBL/GenBank/DDBJ databases">
        <authorList>
            <person name="Ishaq N."/>
        </authorList>
    </citation>
    <scope>NUCLEOTIDE SEQUENCE [LARGE SCALE GENOMIC DNA]</scope>
    <source>
        <strain evidence="12 13">DSM 18651</strain>
    </source>
</reference>
<evidence type="ECO:0000256" key="8">
    <source>
        <dbReference type="ARBA" id="ARBA00022842"/>
    </source>
</evidence>
<dbReference type="RefSeq" id="WP_371837925.1">
    <property type="nucleotide sequence ID" value="NZ_JBGMEK010000007.1"/>
</dbReference>
<keyword evidence="13" id="KW-1185">Reference proteome</keyword>
<protein>
    <recommendedName>
        <fullName evidence="10">Glutathione synthetase</fullName>
        <ecNumber evidence="10">6.3.2.3</ecNumber>
    </recommendedName>
    <alternativeName>
        <fullName evidence="10">GSH synthetase</fullName>
        <shortName evidence="10">GSH-S</shortName>
        <shortName evidence="10">GSHase</shortName>
    </alternativeName>
    <alternativeName>
        <fullName evidence="10">Glutathione synthase</fullName>
    </alternativeName>
</protein>
<dbReference type="Pfam" id="PF02951">
    <property type="entry name" value="GSH-S_N"/>
    <property type="match status" value="1"/>
</dbReference>
<dbReference type="InterPro" id="IPR016185">
    <property type="entry name" value="PreATP-grasp_dom_sf"/>
</dbReference>
<dbReference type="GO" id="GO:0004363">
    <property type="term" value="F:glutathione synthase activity"/>
    <property type="evidence" value="ECO:0007669"/>
    <property type="project" value="UniProtKB-EC"/>
</dbReference>
<keyword evidence="6 10" id="KW-0547">Nucleotide-binding</keyword>
<comment type="catalytic activity">
    <reaction evidence="10">
        <text>gamma-L-glutamyl-L-cysteine + glycine + ATP = glutathione + ADP + phosphate + H(+)</text>
        <dbReference type="Rhea" id="RHEA:13557"/>
        <dbReference type="ChEBI" id="CHEBI:15378"/>
        <dbReference type="ChEBI" id="CHEBI:30616"/>
        <dbReference type="ChEBI" id="CHEBI:43474"/>
        <dbReference type="ChEBI" id="CHEBI:57305"/>
        <dbReference type="ChEBI" id="CHEBI:57925"/>
        <dbReference type="ChEBI" id="CHEBI:58173"/>
        <dbReference type="ChEBI" id="CHEBI:456216"/>
        <dbReference type="EC" id="6.3.2.3"/>
    </reaction>
</comment>
<dbReference type="PANTHER" id="PTHR21621:SF4">
    <property type="entry name" value="GLUTATHIONE SYNTHETASE"/>
    <property type="match status" value="1"/>
</dbReference>
<sequence length="318" mass="35469">MNYSLGVVMDPITQINFKKDTTLALLQAAQDSGFQLFYFEQSDLYLDNGRAVGRAQLLRVFDDPECWFSLGEPKEIPLGELDTILMRVDPPFDNEYIYSTYVLEAAQREGALVVNNPQALRDCNEKIFATTFPQCCPPVLVSKDMRKLREFHKTHQDVIFKPLDGMGGAGIFHCKPDGANLGAILEMLTGNGRRQIMAQRYIPEIKDGDKRILVVDGEAVPYCLARIPEAGETRGNLAAGGRGEARPLTDRDRWIVEQVAPTLKEKGLLFVGLDVIGDYLTEINVTSPTCVREINAAYDTDIGARLMSAITHRLAQKR</sequence>
<dbReference type="NCBIfam" id="TIGR01380">
    <property type="entry name" value="glut_syn"/>
    <property type="match status" value="1"/>
</dbReference>
<gene>
    <name evidence="10 12" type="primary">gshB</name>
    <name evidence="12" type="ORF">ACCI49_05260</name>
</gene>
<evidence type="ECO:0000259" key="11">
    <source>
        <dbReference type="PROSITE" id="PS50975"/>
    </source>
</evidence>
<dbReference type="SUPFAM" id="SSF52440">
    <property type="entry name" value="PreATP-grasp domain"/>
    <property type="match status" value="1"/>
</dbReference>
<proteinExistence type="inferred from homology"/>
<evidence type="ECO:0000256" key="7">
    <source>
        <dbReference type="ARBA" id="ARBA00022840"/>
    </source>
</evidence>
<comment type="cofactor">
    <cofactor evidence="2">
        <name>Mg(2+)</name>
        <dbReference type="ChEBI" id="CHEBI:18420"/>
    </cofactor>
</comment>
<evidence type="ECO:0000256" key="9">
    <source>
        <dbReference type="ARBA" id="ARBA00023211"/>
    </source>
</evidence>
<keyword evidence="3 10" id="KW-0436">Ligase</keyword>
<evidence type="ECO:0000256" key="3">
    <source>
        <dbReference type="ARBA" id="ARBA00022598"/>
    </source>
</evidence>